<dbReference type="RefSeq" id="WP_255332463.1">
    <property type="nucleotide sequence ID" value="NZ_VOTZ01000010.1"/>
</dbReference>
<comment type="caution">
    <text evidence="4">The sequence shown here is derived from an EMBL/GenBank/DDBJ whole genome shotgun (WGS) entry which is preliminary data.</text>
</comment>
<dbReference type="HAMAP" id="MF_00359">
    <property type="entry name" value="Ribosomal_eS1"/>
    <property type="match status" value="1"/>
</dbReference>
<keyword evidence="1 3" id="KW-0689">Ribosomal protein</keyword>
<dbReference type="Pfam" id="PF01015">
    <property type="entry name" value="Ribosomal_S3Ae"/>
    <property type="match status" value="1"/>
</dbReference>
<dbReference type="GO" id="GO:0005840">
    <property type="term" value="C:ribosome"/>
    <property type="evidence" value="ECO:0007669"/>
    <property type="project" value="UniProtKB-KW"/>
</dbReference>
<dbReference type="InterPro" id="IPR030838">
    <property type="entry name" value="Ribosomal_eS1_arc"/>
</dbReference>
<dbReference type="GO" id="GO:0006412">
    <property type="term" value="P:translation"/>
    <property type="evidence" value="ECO:0007669"/>
    <property type="project" value="UniProtKB-UniRule"/>
</dbReference>
<dbReference type="EMBL" id="VOTZ01000010">
    <property type="protein sequence ID" value="MCQ1538518.1"/>
    <property type="molecule type" value="Genomic_DNA"/>
</dbReference>
<dbReference type="Proteomes" id="UP001524383">
    <property type="component" value="Unassembled WGS sequence"/>
</dbReference>
<dbReference type="AlphaFoldDB" id="A0ABD4TL76"/>
<evidence type="ECO:0000256" key="1">
    <source>
        <dbReference type="ARBA" id="ARBA00022980"/>
    </source>
</evidence>
<name>A0ABD4TL76_9EURY</name>
<evidence type="ECO:0000256" key="3">
    <source>
        <dbReference type="HAMAP-Rule" id="MF_00359"/>
    </source>
</evidence>
<keyword evidence="5" id="KW-1185">Reference proteome</keyword>
<dbReference type="NCBIfam" id="NF003142">
    <property type="entry name" value="PRK04057.1"/>
    <property type="match status" value="1"/>
</dbReference>
<dbReference type="InterPro" id="IPR001593">
    <property type="entry name" value="Ribosomal_eS1"/>
</dbReference>
<comment type="similarity">
    <text evidence="3">Belongs to the eukaryotic ribosomal protein eS1 family.</text>
</comment>
<evidence type="ECO:0000313" key="4">
    <source>
        <dbReference type="EMBL" id="MCQ1538518.1"/>
    </source>
</evidence>
<reference evidence="4 5" key="1">
    <citation type="submission" date="2019-08" db="EMBL/GenBank/DDBJ databases">
        <authorList>
            <person name="Chen S.-C."/>
            <person name="Lai M.-C."/>
            <person name="You Y.-T."/>
        </authorList>
    </citation>
    <scope>NUCLEOTIDE SEQUENCE [LARGE SCALE GENOMIC DNA]</scope>
    <source>
        <strain evidence="4 5">P2F9704a</strain>
    </source>
</reference>
<gene>
    <name evidence="3" type="primary">rps3ae</name>
    <name evidence="4" type="ORF">FTO68_05900</name>
</gene>
<protein>
    <recommendedName>
        <fullName evidence="3">Small ribosomal subunit protein eS1</fullName>
    </recommendedName>
</protein>
<evidence type="ECO:0000313" key="5">
    <source>
        <dbReference type="Proteomes" id="UP001524383"/>
    </source>
</evidence>
<evidence type="ECO:0000256" key="2">
    <source>
        <dbReference type="ARBA" id="ARBA00023274"/>
    </source>
</evidence>
<sequence>MAKKKQIGRRVEGWKAKSWYKVYTPEVFGKVYIGDIVSADPANMIGRVMQVSLGEIAQDYSKQYIKMLFRINNVAGDAAYTEFIGHEVTRDYIRSHVKRRTSRIDATVTKKVQGGREIQVTLTCFTLNRANLSHIHSIRAKMVEVVSRLATEMDYDTFAKAAVNGDISREIFKESRTIFPIRRIDVIKSEAVRTAAEKAAAIAA</sequence>
<keyword evidence="2 3" id="KW-0687">Ribonucleoprotein</keyword>
<dbReference type="GO" id="GO:1990904">
    <property type="term" value="C:ribonucleoprotein complex"/>
    <property type="evidence" value="ECO:0007669"/>
    <property type="project" value="UniProtKB-KW"/>
</dbReference>
<dbReference type="SMART" id="SM01397">
    <property type="entry name" value="Ribosomal_S3Ae"/>
    <property type="match status" value="1"/>
</dbReference>
<proteinExistence type="inferred from homology"/>
<accession>A0ABD4TL76</accession>
<organism evidence="4 5">
    <name type="scientific">Methanocalculus taiwanensis</name>
    <dbReference type="NCBI Taxonomy" id="106207"/>
    <lineage>
        <taxon>Archaea</taxon>
        <taxon>Methanobacteriati</taxon>
        <taxon>Methanobacteriota</taxon>
        <taxon>Stenosarchaea group</taxon>
        <taxon>Methanomicrobia</taxon>
        <taxon>Methanomicrobiales</taxon>
        <taxon>Methanocalculaceae</taxon>
        <taxon>Methanocalculus</taxon>
    </lineage>
</organism>